<feature type="compositionally biased region" description="Polar residues" evidence="1">
    <location>
        <begin position="116"/>
        <end position="126"/>
    </location>
</feature>
<feature type="compositionally biased region" description="Basic and acidic residues" evidence="1">
    <location>
        <begin position="88"/>
        <end position="97"/>
    </location>
</feature>
<feature type="region of interest" description="Disordered" evidence="1">
    <location>
        <begin position="82"/>
        <end position="132"/>
    </location>
</feature>
<sequence>MGGRVERARLLEYYEQHVMQHVRHLGRCKLQRATVILQGESDRIDVSSLMDKCADYVSMQLKKAIFEVSNSTDKEVADADVEIQEASDGEHREQANDERDDDDLDHDGPSGDNKRTSAPQEPTTNAKQHKKQKTLGFFFGNVLRKEYGRDDAERFQRLNLTGKPNRQPLTTGQP</sequence>
<dbReference type="EMBL" id="JBGBPQ010000018">
    <property type="protein sequence ID" value="KAL1507349.1"/>
    <property type="molecule type" value="Genomic_DNA"/>
</dbReference>
<proteinExistence type="predicted"/>
<evidence type="ECO:0000256" key="1">
    <source>
        <dbReference type="SAM" id="MobiDB-lite"/>
    </source>
</evidence>
<dbReference type="Proteomes" id="UP001515480">
    <property type="component" value="Unassembled WGS sequence"/>
</dbReference>
<evidence type="ECO:0000313" key="2">
    <source>
        <dbReference type="EMBL" id="KAL1507349.1"/>
    </source>
</evidence>
<organism evidence="2 3">
    <name type="scientific">Prymnesium parvum</name>
    <name type="common">Toxic golden alga</name>
    <dbReference type="NCBI Taxonomy" id="97485"/>
    <lineage>
        <taxon>Eukaryota</taxon>
        <taxon>Haptista</taxon>
        <taxon>Haptophyta</taxon>
        <taxon>Prymnesiophyceae</taxon>
        <taxon>Prymnesiales</taxon>
        <taxon>Prymnesiaceae</taxon>
        <taxon>Prymnesium</taxon>
    </lineage>
</organism>
<evidence type="ECO:0000313" key="3">
    <source>
        <dbReference type="Proteomes" id="UP001515480"/>
    </source>
</evidence>
<keyword evidence="3" id="KW-1185">Reference proteome</keyword>
<protein>
    <submittedName>
        <fullName evidence="2">Uncharacterized protein</fullName>
    </submittedName>
</protein>
<gene>
    <name evidence="2" type="ORF">AB1Y20_008195</name>
</gene>
<feature type="compositionally biased region" description="Basic and acidic residues" evidence="1">
    <location>
        <begin position="106"/>
        <end position="115"/>
    </location>
</feature>
<comment type="caution">
    <text evidence="2">The sequence shown here is derived from an EMBL/GenBank/DDBJ whole genome shotgun (WGS) entry which is preliminary data.</text>
</comment>
<accession>A0AB34IW68</accession>
<name>A0AB34IW68_PRYPA</name>
<reference evidence="2 3" key="1">
    <citation type="journal article" date="2024" name="Science">
        <title>Giant polyketide synthase enzymes in the biosynthesis of giant marine polyether toxins.</title>
        <authorList>
            <person name="Fallon T.R."/>
            <person name="Shende V.V."/>
            <person name="Wierzbicki I.H."/>
            <person name="Pendleton A.L."/>
            <person name="Watervoot N.F."/>
            <person name="Auber R.P."/>
            <person name="Gonzalez D.J."/>
            <person name="Wisecaver J.H."/>
            <person name="Moore B.S."/>
        </authorList>
    </citation>
    <scope>NUCLEOTIDE SEQUENCE [LARGE SCALE GENOMIC DNA]</scope>
    <source>
        <strain evidence="2 3">12B1</strain>
    </source>
</reference>
<dbReference type="AlphaFoldDB" id="A0AB34IW68"/>